<dbReference type="Proteomes" id="UP000265520">
    <property type="component" value="Unassembled WGS sequence"/>
</dbReference>
<proteinExistence type="predicted"/>
<accession>A0A392Q7T2</accession>
<dbReference type="AlphaFoldDB" id="A0A392Q7T2"/>
<evidence type="ECO:0000313" key="1">
    <source>
        <dbReference type="EMBL" id="MCI20381.1"/>
    </source>
</evidence>
<dbReference type="EMBL" id="LXQA010119574">
    <property type="protein sequence ID" value="MCI20381.1"/>
    <property type="molecule type" value="Genomic_DNA"/>
</dbReference>
<protein>
    <submittedName>
        <fullName evidence="1">Uncharacterized protein</fullName>
    </submittedName>
</protein>
<comment type="caution">
    <text evidence="1">The sequence shown here is derived from an EMBL/GenBank/DDBJ whole genome shotgun (WGS) entry which is preliminary data.</text>
</comment>
<organism evidence="1 2">
    <name type="scientific">Trifolium medium</name>
    <dbReference type="NCBI Taxonomy" id="97028"/>
    <lineage>
        <taxon>Eukaryota</taxon>
        <taxon>Viridiplantae</taxon>
        <taxon>Streptophyta</taxon>
        <taxon>Embryophyta</taxon>
        <taxon>Tracheophyta</taxon>
        <taxon>Spermatophyta</taxon>
        <taxon>Magnoliopsida</taxon>
        <taxon>eudicotyledons</taxon>
        <taxon>Gunneridae</taxon>
        <taxon>Pentapetalae</taxon>
        <taxon>rosids</taxon>
        <taxon>fabids</taxon>
        <taxon>Fabales</taxon>
        <taxon>Fabaceae</taxon>
        <taxon>Papilionoideae</taxon>
        <taxon>50 kb inversion clade</taxon>
        <taxon>NPAAA clade</taxon>
        <taxon>Hologalegina</taxon>
        <taxon>IRL clade</taxon>
        <taxon>Trifolieae</taxon>
        <taxon>Trifolium</taxon>
    </lineage>
</organism>
<evidence type="ECO:0000313" key="2">
    <source>
        <dbReference type="Proteomes" id="UP000265520"/>
    </source>
</evidence>
<reference evidence="1 2" key="1">
    <citation type="journal article" date="2018" name="Front. Plant Sci.">
        <title>Red Clover (Trifolium pratense) and Zigzag Clover (T. medium) - A Picture of Genomic Similarities and Differences.</title>
        <authorList>
            <person name="Dluhosova J."/>
            <person name="Istvanek J."/>
            <person name="Nedelnik J."/>
            <person name="Repkova J."/>
        </authorList>
    </citation>
    <scope>NUCLEOTIDE SEQUENCE [LARGE SCALE GENOMIC DNA]</scope>
    <source>
        <strain evidence="2">cv. 10/8</strain>
        <tissue evidence="1">Leaf</tissue>
    </source>
</reference>
<keyword evidence="2" id="KW-1185">Reference proteome</keyword>
<name>A0A392Q7T2_9FABA</name>
<sequence length="103" mass="11621">MVTPSVTKNHTIVVDVIKGKNDGSKDGEDESVLEVMNNYREVKHKKEFKPRLIPQSKKITEIVTKNAVSGMRKRNERFVVFELPSAKPSDIELLLVASEIEVS</sequence>